<dbReference type="KEGG" id="srt:Srot_0047"/>
<organism evidence="1 2">
    <name type="scientific">Segniliparus rotundus (strain ATCC BAA-972 / CDC 1076 / CIP 108378 / DSM 44985 / JCM 13578)</name>
    <dbReference type="NCBI Taxonomy" id="640132"/>
    <lineage>
        <taxon>Bacteria</taxon>
        <taxon>Bacillati</taxon>
        <taxon>Actinomycetota</taxon>
        <taxon>Actinomycetes</taxon>
        <taxon>Mycobacteriales</taxon>
        <taxon>Segniliparaceae</taxon>
        <taxon>Segniliparus</taxon>
    </lineage>
</organism>
<dbReference type="HOGENOM" id="CLU_1685371_0_0_11"/>
<name>D6Z9L3_SEGRD</name>
<sequence>MNAQELKEFIDEHMAQDWLILVNEMTGAALVADLAITSAEGFIRLSGRITPDFYRFDPETGRLAHERYSLELMRGWRAVKPGSPEYEAAMRLNTARIKARAVFDQLGAGDMTMIETRWPVIRAAMSNVSEAAAHIAAADEYGELLRRQETIKEAGA</sequence>
<proteinExistence type="predicted"/>
<dbReference type="EMBL" id="CP001958">
    <property type="protein sequence ID" value="ADG96540.1"/>
    <property type="molecule type" value="Genomic_DNA"/>
</dbReference>
<keyword evidence="2" id="KW-1185">Reference proteome</keyword>
<evidence type="ECO:0000313" key="2">
    <source>
        <dbReference type="Proteomes" id="UP000002247"/>
    </source>
</evidence>
<accession>D6Z9L3</accession>
<dbReference type="Proteomes" id="UP000002247">
    <property type="component" value="Chromosome"/>
</dbReference>
<gene>
    <name evidence="1" type="ordered locus">Srot_0047</name>
</gene>
<dbReference type="RefSeq" id="WP_013136996.1">
    <property type="nucleotide sequence ID" value="NC_014168.1"/>
</dbReference>
<dbReference type="STRING" id="640132.Srot_0047"/>
<dbReference type="AlphaFoldDB" id="D6Z9L3"/>
<evidence type="ECO:0000313" key="1">
    <source>
        <dbReference type="EMBL" id="ADG96540.1"/>
    </source>
</evidence>
<reference evidence="1 2" key="1">
    <citation type="journal article" date="2010" name="Stand. Genomic Sci.">
        <title>Complete genome sequence of Segniliparus rotundus type strain (CDC 1076).</title>
        <authorList>
            <person name="Sikorski J."/>
            <person name="Lapidus A."/>
            <person name="Copeland A."/>
            <person name="Misra M."/>
            <person name="Glavina Del Rio T."/>
            <person name="Nolan M."/>
            <person name="Lucas S."/>
            <person name="Chen F."/>
            <person name="Tice H."/>
            <person name="Cheng J.F."/>
            <person name="Jando M."/>
            <person name="Schneider S."/>
            <person name="Bruce D."/>
            <person name="Goodwin L."/>
            <person name="Pitluck S."/>
            <person name="Liolios K."/>
            <person name="Mikhailova N."/>
            <person name="Pati A."/>
            <person name="Ivanova N."/>
            <person name="Mavromatis K."/>
            <person name="Chen A."/>
            <person name="Palaniappan K."/>
            <person name="Chertkov O."/>
            <person name="Land M."/>
            <person name="Hauser L."/>
            <person name="Chang Y.J."/>
            <person name="Jeffries C.D."/>
            <person name="Brettin T."/>
            <person name="Detter J.C."/>
            <person name="Han C."/>
            <person name="Rohde M."/>
            <person name="Goker M."/>
            <person name="Bristow J."/>
            <person name="Eisen J.A."/>
            <person name="Markowitz V."/>
            <person name="Hugenholtz P."/>
            <person name="Kyrpides N.C."/>
            <person name="Klenk H.P."/>
        </authorList>
    </citation>
    <scope>NUCLEOTIDE SEQUENCE [LARGE SCALE GENOMIC DNA]</scope>
    <source>
        <strain evidence="2">ATCC BAA-972 / CDC 1076 / CIP 108378 / DSM 44985 / JCM 13578</strain>
    </source>
</reference>
<protein>
    <submittedName>
        <fullName evidence="1">Uncharacterized protein</fullName>
    </submittedName>
</protein>